<dbReference type="AlphaFoldDB" id="A0A915D4Q1"/>
<evidence type="ECO:0000313" key="1">
    <source>
        <dbReference type="Proteomes" id="UP000887574"/>
    </source>
</evidence>
<keyword evidence="1" id="KW-1185">Reference proteome</keyword>
<accession>A0A915D4Q1</accession>
<protein>
    <submittedName>
        <fullName evidence="2">Uncharacterized protein</fullName>
    </submittedName>
</protein>
<reference evidence="2" key="1">
    <citation type="submission" date="2022-11" db="UniProtKB">
        <authorList>
            <consortium name="WormBaseParasite"/>
        </authorList>
    </citation>
    <scope>IDENTIFICATION</scope>
</reference>
<name>A0A915D4Q1_9BILA</name>
<sequence>MVVTASSTEATSKKQPIQPLEKCSLWSSSSIRLRIVIALALALSIEGLMRSNINMAMVCMVNRTYLEDKAQAKALSL</sequence>
<dbReference type="Proteomes" id="UP000887574">
    <property type="component" value="Unplaced"/>
</dbReference>
<dbReference type="WBParaSite" id="jg15367">
    <property type="protein sequence ID" value="jg15367"/>
    <property type="gene ID" value="jg15367"/>
</dbReference>
<organism evidence="1 2">
    <name type="scientific">Ditylenchus dipsaci</name>
    <dbReference type="NCBI Taxonomy" id="166011"/>
    <lineage>
        <taxon>Eukaryota</taxon>
        <taxon>Metazoa</taxon>
        <taxon>Ecdysozoa</taxon>
        <taxon>Nematoda</taxon>
        <taxon>Chromadorea</taxon>
        <taxon>Rhabditida</taxon>
        <taxon>Tylenchina</taxon>
        <taxon>Tylenchomorpha</taxon>
        <taxon>Sphaerularioidea</taxon>
        <taxon>Anguinidae</taxon>
        <taxon>Anguininae</taxon>
        <taxon>Ditylenchus</taxon>
    </lineage>
</organism>
<evidence type="ECO:0000313" key="2">
    <source>
        <dbReference type="WBParaSite" id="jg15367"/>
    </source>
</evidence>
<proteinExistence type="predicted"/>